<evidence type="ECO:0000259" key="2">
    <source>
        <dbReference type="Pfam" id="PF12883"/>
    </source>
</evidence>
<evidence type="ECO:0000313" key="4">
    <source>
        <dbReference type="Proteomes" id="UP000295122"/>
    </source>
</evidence>
<dbReference type="Proteomes" id="UP000295122">
    <property type="component" value="Unassembled WGS sequence"/>
</dbReference>
<evidence type="ECO:0000313" key="3">
    <source>
        <dbReference type="EMBL" id="TDR93682.1"/>
    </source>
</evidence>
<feature type="signal peptide" evidence="1">
    <location>
        <begin position="1"/>
        <end position="21"/>
    </location>
</feature>
<organism evidence="3 4">
    <name type="scientific">Enterovirga rhinocerotis</name>
    <dbReference type="NCBI Taxonomy" id="1339210"/>
    <lineage>
        <taxon>Bacteria</taxon>
        <taxon>Pseudomonadati</taxon>
        <taxon>Pseudomonadota</taxon>
        <taxon>Alphaproteobacteria</taxon>
        <taxon>Hyphomicrobiales</taxon>
        <taxon>Methylobacteriaceae</taxon>
        <taxon>Enterovirga</taxon>
    </lineage>
</organism>
<feature type="domain" description="DUF3828" evidence="2">
    <location>
        <begin position="27"/>
        <end position="138"/>
    </location>
</feature>
<name>A0A4R7C6V3_9HYPH</name>
<accession>A0A4R7C6V3</accession>
<reference evidence="3 4" key="1">
    <citation type="submission" date="2019-03" db="EMBL/GenBank/DDBJ databases">
        <title>Genomic Encyclopedia of Type Strains, Phase IV (KMG-IV): sequencing the most valuable type-strain genomes for metagenomic binning, comparative biology and taxonomic classification.</title>
        <authorList>
            <person name="Goeker M."/>
        </authorList>
    </citation>
    <scope>NUCLEOTIDE SEQUENCE [LARGE SCALE GENOMIC DNA]</scope>
    <source>
        <strain evidence="3 4">DSM 25903</strain>
    </source>
</reference>
<keyword evidence="1" id="KW-0732">Signal</keyword>
<evidence type="ECO:0000256" key="1">
    <source>
        <dbReference type="SAM" id="SignalP"/>
    </source>
</evidence>
<keyword evidence="4" id="KW-1185">Reference proteome</keyword>
<protein>
    <submittedName>
        <fullName evidence="3">Uncharacterized protein DUF3828</fullName>
    </submittedName>
</protein>
<dbReference type="InterPro" id="IPR024289">
    <property type="entry name" value="DUF3828"/>
</dbReference>
<dbReference type="AlphaFoldDB" id="A0A4R7C6V3"/>
<dbReference type="Pfam" id="PF12883">
    <property type="entry name" value="DUF3828"/>
    <property type="match status" value="1"/>
</dbReference>
<proteinExistence type="predicted"/>
<gene>
    <name evidence="3" type="ORF">EV668_0947</name>
</gene>
<feature type="chain" id="PRO_5020790525" evidence="1">
    <location>
        <begin position="22"/>
        <end position="161"/>
    </location>
</feature>
<sequence>MLRVSIPLVAGLLVLAGGALADDLGGRVRDLYRPYEKEGADAPDATKTVRPITSKRLRTLLDRDEACTRRTNSICNLGFDFIVNGQDYKIEKVEVSPVDTQGDRANVTARFLNMGGRHETRYEFIREGEAWRLDDIVALQPKDFRWRLTTLLSPKKGGRAR</sequence>
<dbReference type="Gene3D" id="3.10.450.50">
    <property type="match status" value="1"/>
</dbReference>
<dbReference type="RefSeq" id="WP_166652342.1">
    <property type="nucleotide sequence ID" value="NZ_SNZR01000011.1"/>
</dbReference>
<dbReference type="EMBL" id="SNZR01000011">
    <property type="protein sequence ID" value="TDR93682.1"/>
    <property type="molecule type" value="Genomic_DNA"/>
</dbReference>
<comment type="caution">
    <text evidence="3">The sequence shown here is derived from an EMBL/GenBank/DDBJ whole genome shotgun (WGS) entry which is preliminary data.</text>
</comment>